<comment type="caution">
    <text evidence="3">The sequence shown here is derived from an EMBL/GenBank/DDBJ whole genome shotgun (WGS) entry which is preliminary data.</text>
</comment>
<dbReference type="InterPro" id="IPR001584">
    <property type="entry name" value="Integrase_cat-core"/>
</dbReference>
<dbReference type="SUPFAM" id="SSF53098">
    <property type="entry name" value="Ribonuclease H-like"/>
    <property type="match status" value="1"/>
</dbReference>
<dbReference type="InterPro" id="IPR036397">
    <property type="entry name" value="RNaseH_sf"/>
</dbReference>
<evidence type="ECO:0000256" key="1">
    <source>
        <dbReference type="SAM" id="MobiDB-lite"/>
    </source>
</evidence>
<accession>A0ABS1J5J3</accession>
<feature type="compositionally biased region" description="Basic and acidic residues" evidence="1">
    <location>
        <begin position="694"/>
        <end position="713"/>
    </location>
</feature>
<dbReference type="InterPro" id="IPR015378">
    <property type="entry name" value="Transposase-like_Mu_C"/>
</dbReference>
<evidence type="ECO:0000313" key="4">
    <source>
        <dbReference type="Proteomes" id="UP000602284"/>
    </source>
</evidence>
<evidence type="ECO:0000313" key="3">
    <source>
        <dbReference type="EMBL" id="MBL0385551.1"/>
    </source>
</evidence>
<feature type="region of interest" description="Disordered" evidence="1">
    <location>
        <begin position="635"/>
        <end position="713"/>
    </location>
</feature>
<sequence length="713" mass="83793">MRFMVNDLLKEKSGECTYRVLWIDPEQIQCYLVDVESQSAFPVLRKISEINDEIVLGDLHKIKEDPYFPRIGPDVSPAHLEKRNHAWNLISEMVTQEPDVYDRDRRGEMVKLLLEQHNTTKPTVYKNLRRYWQLGKTPNALLPNYHKSGGKGKEKSAGEAKRGRPPIYGEEGVNVDESTKKTFRIALEKYYLTRKKNSLPAAYEMMVKEFFASDIYYENGIQRVLLNDLNMIPTLRQFKYWYYKEYKAQDTIIAREGRTKFEKDHRAILGSSTFETYGPGSRFQIDATVVNVYLVSRYNPDWIIGRPIMYMVVDVYSRMVVGMYIGLEGPSWLGAMMALANAAFDKKSFCAQHGIPIEEEMWPCTYLPEILLADRGEIEGVKVESLMNAFHIHVENAAPYRGDMKGIVEQYFDTHQERVKPFLPGYVEKDFGERGSQDYRLAAKLTIEQFTQIMIKQVLYHNNKHYLNEYIRDEDMIRDGVEPIPIEIWKWGIKNRSGKLRSYPEDQVRMHLLPRGKATVTFKGIQFEQMRYSCDRALREGWFTNARAKGSWKVTVHYDPRNVSIIYLWDENSKTFEECHLLEYVERYENKSLDEVRYLLAKEKMMKHGHQSTQLQAKVDFMMDVESIVKQAVKETNKRQTNTSSKAQRVKSIKEHRKVEREERRKEESFVQPTRAEKQADIIPFSSKQEEEDFSRPSIKEFLRREKERKGDE</sequence>
<dbReference type="Gene3D" id="3.30.420.10">
    <property type="entry name" value="Ribonuclease H-like superfamily/Ribonuclease H"/>
    <property type="match status" value="1"/>
</dbReference>
<feature type="compositionally biased region" description="Basic and acidic residues" evidence="1">
    <location>
        <begin position="151"/>
        <end position="162"/>
    </location>
</feature>
<dbReference type="InterPro" id="IPR012337">
    <property type="entry name" value="RNaseH-like_sf"/>
</dbReference>
<feature type="compositionally biased region" description="Basic and acidic residues" evidence="1">
    <location>
        <begin position="657"/>
        <end position="680"/>
    </location>
</feature>
<organism evidence="3 4">
    <name type="scientific">Tumebacillus amylolyticus</name>
    <dbReference type="NCBI Taxonomy" id="2801339"/>
    <lineage>
        <taxon>Bacteria</taxon>
        <taxon>Bacillati</taxon>
        <taxon>Bacillota</taxon>
        <taxon>Bacilli</taxon>
        <taxon>Bacillales</taxon>
        <taxon>Alicyclobacillaceae</taxon>
        <taxon>Tumebacillus</taxon>
    </lineage>
</organism>
<feature type="region of interest" description="Disordered" evidence="1">
    <location>
        <begin position="143"/>
        <end position="172"/>
    </location>
</feature>
<dbReference type="Pfam" id="PF09299">
    <property type="entry name" value="Mu-transpos_C"/>
    <property type="match status" value="1"/>
</dbReference>
<proteinExistence type="predicted"/>
<keyword evidence="4" id="KW-1185">Reference proteome</keyword>
<name>A0ABS1J5J3_9BACL</name>
<dbReference type="Proteomes" id="UP000602284">
    <property type="component" value="Unassembled WGS sequence"/>
</dbReference>
<gene>
    <name evidence="3" type="ORF">JJB07_02715</name>
</gene>
<dbReference type="EMBL" id="JAEQNB010000001">
    <property type="protein sequence ID" value="MBL0385551.1"/>
    <property type="molecule type" value="Genomic_DNA"/>
</dbReference>
<dbReference type="PROSITE" id="PS50994">
    <property type="entry name" value="INTEGRASE"/>
    <property type="match status" value="1"/>
</dbReference>
<protein>
    <submittedName>
        <fullName evidence="3">Transposase</fullName>
    </submittedName>
</protein>
<feature type="domain" description="Integrase catalytic" evidence="2">
    <location>
        <begin position="275"/>
        <end position="493"/>
    </location>
</feature>
<evidence type="ECO:0000259" key="2">
    <source>
        <dbReference type="PROSITE" id="PS50994"/>
    </source>
</evidence>
<reference evidence="3 4" key="1">
    <citation type="submission" date="2021-01" db="EMBL/GenBank/DDBJ databases">
        <title>Tumebacillus sp. strain ITR2 16S ribosomal RNA gene Genome sequencing and assembly.</title>
        <authorList>
            <person name="Kang M."/>
        </authorList>
    </citation>
    <scope>NUCLEOTIDE SEQUENCE [LARGE SCALE GENOMIC DNA]</scope>
    <source>
        <strain evidence="3 4">ITR2</strain>
    </source>
</reference>